<reference evidence="5 6" key="2">
    <citation type="journal article" date="2019" name="G3 (Bethesda)">
        <title>Hybrid Assembly of the Genome of the Entomopathogenic Nematode Steinernema carpocapsae Identifies the X-Chromosome.</title>
        <authorList>
            <person name="Serra L."/>
            <person name="Macchietto M."/>
            <person name="Macias-Munoz A."/>
            <person name="McGill C.J."/>
            <person name="Rodriguez I.M."/>
            <person name="Rodriguez B."/>
            <person name="Murad R."/>
            <person name="Mortazavi A."/>
        </authorList>
    </citation>
    <scope>NUCLEOTIDE SEQUENCE [LARGE SCALE GENOMIC DNA]</scope>
    <source>
        <strain evidence="5 6">ALL</strain>
    </source>
</reference>
<dbReference type="AlphaFoldDB" id="A0A4U8UQW8"/>
<evidence type="ECO:0000256" key="2">
    <source>
        <dbReference type="ARBA" id="ARBA00023125"/>
    </source>
</evidence>
<evidence type="ECO:0000313" key="5">
    <source>
        <dbReference type="EMBL" id="TMS34547.1"/>
    </source>
</evidence>
<dbReference type="EMBL" id="AZBU02000001">
    <property type="protein sequence ID" value="TMS34547.1"/>
    <property type="molecule type" value="Genomic_DNA"/>
</dbReference>
<feature type="compositionally biased region" description="Polar residues" evidence="4">
    <location>
        <begin position="313"/>
        <end position="323"/>
    </location>
</feature>
<sequence>MYAQQQPQRKTPGVAPTGPTFQTQNEAAAREKLANYVYEYLVHSGAAKAAEAFKQEMLPNQNNIILKEQPGFLVNWWFVFWDLYCAAPERRDSCDPSQEAKAFHDYGFITPNFTPHPGPMMNGMHGGPPQFNPNAAPSPLGMPTSHEGMMPGHPGQNFAGGPRYAHPGPGGPGGPRNPNPAQMGPGYGGPGAPPPHMFPPNDQLRGMPPQRMPNAQPPPGGNPGMRMPPNMLMRPPNAPQGMRYGGQMYMDSPSGTPFPPGPMMSNGAICSNAQQMMSSPGPSGPGMPGPDGDPRNYMMMSAPSTLPYGMGSEGSSIVSQAGSMNVPGVSSAGGPPHDGPAGKISGLMNGEAEMKQSPSSNLNGGTPAPGGGPGSQCGPSSVHGAHGPGSVHSQGGGPVSVAGGQQQQQPQEEQSEISKIKQSIMEDVMQFGGKEENGAYGAYGGMT</sequence>
<organism evidence="5 6">
    <name type="scientific">Steinernema carpocapsae</name>
    <name type="common">Entomopathogenic nematode</name>
    <dbReference type="NCBI Taxonomy" id="34508"/>
    <lineage>
        <taxon>Eukaryota</taxon>
        <taxon>Metazoa</taxon>
        <taxon>Ecdysozoa</taxon>
        <taxon>Nematoda</taxon>
        <taxon>Chromadorea</taxon>
        <taxon>Rhabditida</taxon>
        <taxon>Tylenchina</taxon>
        <taxon>Panagrolaimomorpha</taxon>
        <taxon>Strongyloidoidea</taxon>
        <taxon>Steinernematidae</taxon>
        <taxon>Steinernema</taxon>
    </lineage>
</organism>
<keyword evidence="6" id="KW-1185">Reference proteome</keyword>
<proteinExistence type="predicted"/>
<dbReference type="PRINTS" id="PR01743">
    <property type="entry name" value="SSDNABINDING"/>
</dbReference>
<reference evidence="5 6" key="1">
    <citation type="journal article" date="2015" name="Genome Biol.">
        <title>Comparative genomics of Steinernema reveals deeply conserved gene regulatory networks.</title>
        <authorList>
            <person name="Dillman A.R."/>
            <person name="Macchietto M."/>
            <person name="Porter C.F."/>
            <person name="Rogers A."/>
            <person name="Williams B."/>
            <person name="Antoshechkin I."/>
            <person name="Lee M.M."/>
            <person name="Goodwin Z."/>
            <person name="Lu X."/>
            <person name="Lewis E.E."/>
            <person name="Goodrich-Blair H."/>
            <person name="Stock S.P."/>
            <person name="Adams B.J."/>
            <person name="Sternberg P.W."/>
            <person name="Mortazavi A."/>
        </authorList>
    </citation>
    <scope>NUCLEOTIDE SEQUENCE [LARGE SCALE GENOMIC DNA]</scope>
    <source>
        <strain evidence="5 6">ALL</strain>
    </source>
</reference>
<evidence type="ECO:0000313" key="6">
    <source>
        <dbReference type="Proteomes" id="UP000298663"/>
    </source>
</evidence>
<accession>A0A4U8UQW8</accession>
<dbReference type="GO" id="GO:0045944">
    <property type="term" value="P:positive regulation of transcription by RNA polymerase II"/>
    <property type="evidence" value="ECO:0007669"/>
    <property type="project" value="TreeGrafter"/>
</dbReference>
<evidence type="ECO:0000256" key="4">
    <source>
        <dbReference type="SAM" id="MobiDB-lite"/>
    </source>
</evidence>
<dbReference type="OrthoDB" id="5600002at2759"/>
<dbReference type="PROSITE" id="PS50896">
    <property type="entry name" value="LISH"/>
    <property type="match status" value="1"/>
</dbReference>
<dbReference type="GO" id="GO:0003697">
    <property type="term" value="F:single-stranded DNA binding"/>
    <property type="evidence" value="ECO:0007669"/>
    <property type="project" value="InterPro"/>
</dbReference>
<keyword evidence="3" id="KW-0539">Nucleus</keyword>
<protein>
    <submittedName>
        <fullName evidence="5">Uncharacterized protein</fullName>
    </submittedName>
</protein>
<dbReference type="GO" id="GO:0005634">
    <property type="term" value="C:nucleus"/>
    <property type="evidence" value="ECO:0007669"/>
    <property type="project" value="UniProtKB-SubCell"/>
</dbReference>
<dbReference type="STRING" id="34508.A0A4U8UQW8"/>
<feature type="region of interest" description="Disordered" evidence="4">
    <location>
        <begin position="126"/>
        <end position="225"/>
    </location>
</feature>
<dbReference type="PANTHER" id="PTHR12610">
    <property type="entry name" value="SINGLE STRANDED DNA BINDING PROTEIN"/>
    <property type="match status" value="1"/>
</dbReference>
<dbReference type="Proteomes" id="UP000298663">
    <property type="component" value="Chromosome X"/>
</dbReference>
<feature type="compositionally biased region" description="Pro residues" evidence="4">
    <location>
        <begin position="169"/>
        <end position="178"/>
    </location>
</feature>
<name>A0A4U8UQW8_STECR</name>
<dbReference type="InterPro" id="IPR008116">
    <property type="entry name" value="SSDP_DNA-bd"/>
</dbReference>
<evidence type="ECO:0000256" key="1">
    <source>
        <dbReference type="ARBA" id="ARBA00004123"/>
    </source>
</evidence>
<gene>
    <name evidence="5" type="ORF">L596_002116</name>
</gene>
<dbReference type="EMBL" id="CM016762">
    <property type="protein sequence ID" value="TMS34547.1"/>
    <property type="molecule type" value="Genomic_DNA"/>
</dbReference>
<dbReference type="InterPro" id="IPR006594">
    <property type="entry name" value="LisH"/>
</dbReference>
<feature type="region of interest" description="Disordered" evidence="4">
    <location>
        <begin position="310"/>
        <end position="447"/>
    </location>
</feature>
<feature type="compositionally biased region" description="Low complexity" evidence="4">
    <location>
        <begin position="399"/>
        <end position="412"/>
    </location>
</feature>
<comment type="subcellular location">
    <subcellularLocation>
        <location evidence="1">Nucleus</location>
    </subcellularLocation>
</comment>
<keyword evidence="2" id="KW-0238">DNA-binding</keyword>
<evidence type="ECO:0000256" key="3">
    <source>
        <dbReference type="ARBA" id="ARBA00023242"/>
    </source>
</evidence>
<dbReference type="PANTHER" id="PTHR12610:SF12">
    <property type="entry name" value="SEQUENCE-SPECIFIC SINGLE-STRANDED DNA-BINDING PROTEIN, ISOFORM D"/>
    <property type="match status" value="1"/>
</dbReference>
<feature type="region of interest" description="Disordered" evidence="4">
    <location>
        <begin position="1"/>
        <end position="20"/>
    </location>
</feature>
<comment type="caution">
    <text evidence="5">The sequence shown here is derived from an EMBL/GenBank/DDBJ whole genome shotgun (WGS) entry which is preliminary data.</text>
</comment>